<dbReference type="EMBL" id="VOSM01000009">
    <property type="protein sequence ID" value="TXD35316.1"/>
    <property type="molecule type" value="Genomic_DNA"/>
</dbReference>
<proteinExistence type="predicted"/>
<evidence type="ECO:0000313" key="3">
    <source>
        <dbReference type="Proteomes" id="UP000321412"/>
    </source>
</evidence>
<feature type="domain" description="Helicase XPB/Ssl2 N-terminal" evidence="1">
    <location>
        <begin position="427"/>
        <end position="537"/>
    </location>
</feature>
<evidence type="ECO:0000313" key="2">
    <source>
        <dbReference type="EMBL" id="TXD35316.1"/>
    </source>
</evidence>
<sequence>MSMRPDRPSTSGPLGAEELRSLLERGYADTSVRFLARAWRCQPEAETLIAAVDDTSLRPLDPASLTELERAVFWLLQERGGRARGENLRRDLLLRGFGESEPTLASLIAAGLLIPIPAAADHDCDIEVLLERGSFLQHDLALTPATLANLDATPDALNIDVPTFNDVTIEPTVSSVDDLELNLLHLASLIRRDPLKLNKDGTPNRRSLARAARGISMPGQLGEVAGDLDLHDPQQLDYLTFLAALGRELGILGPDGDRYRTGDAALAEHFHAPGPERDRRLGEALQRLRYWNEVESVRLAEMTLRGADDQHFSQRESTGEPLIGARGFVLSVLRRASVREWASVAAITELCTQIDRQYLDRTLSKMAGQCEPAQFIDAMIERTLSWSGLMQFGRTDDNQRVARLSPRGARALGLEGSEIPAPQGGCLIVQPNFEVMVFLDNAPVSVLHELYRVGERRKLSDRVATFQLAAESVQRGYSLGASATALVKLLNTFGHTPVPEAVAFQLNDWERVHQRLTIHRQGVLLRHPDPERFDMIIGQLEHDLRESNHRAIRLGARDAFVTTAEHDAIRRAAEAHPSLSLSSTGAPSRTLYFVDPLVVMADPYELDVVTQVELGYLTDVLEDESSPRSRFFALNMEKIRTRFPDEPLNQIVAFLDARCPGGLPTGQALRLQAELDRPARAHLAEQLIVLSFEDRLSADRFAGLEEAPDLIERRLGQLHFVIAADARDLLDEILEETGLTLAKSPFDRDE</sequence>
<comment type="caution">
    <text evidence="2">The sequence shown here is derived from an EMBL/GenBank/DDBJ whole genome shotgun (WGS) entry which is preliminary data.</text>
</comment>
<organism evidence="2 3">
    <name type="scientific">Lujinxingia vulgaris</name>
    <dbReference type="NCBI Taxonomy" id="2600176"/>
    <lineage>
        <taxon>Bacteria</taxon>
        <taxon>Deltaproteobacteria</taxon>
        <taxon>Bradymonadales</taxon>
        <taxon>Lujinxingiaceae</taxon>
        <taxon>Lujinxingia</taxon>
    </lineage>
</organism>
<reference evidence="2 3" key="1">
    <citation type="submission" date="2019-08" db="EMBL/GenBank/DDBJ databases">
        <title>Bradymonadales sp. TMQ4.</title>
        <authorList>
            <person name="Liang Q."/>
        </authorList>
    </citation>
    <scope>NUCLEOTIDE SEQUENCE [LARGE SCALE GENOMIC DNA]</scope>
    <source>
        <strain evidence="2 3">TMQ4</strain>
    </source>
</reference>
<dbReference type="AlphaFoldDB" id="A0A5C6X2D7"/>
<dbReference type="OrthoDB" id="2987331at2"/>
<dbReference type="InterPro" id="IPR032830">
    <property type="entry name" value="XPB/Ssl2_N"/>
</dbReference>
<dbReference type="Proteomes" id="UP000321412">
    <property type="component" value="Unassembled WGS sequence"/>
</dbReference>
<evidence type="ECO:0000259" key="1">
    <source>
        <dbReference type="Pfam" id="PF13625"/>
    </source>
</evidence>
<gene>
    <name evidence="2" type="ORF">FRC98_16000</name>
</gene>
<keyword evidence="3" id="KW-1185">Reference proteome</keyword>
<protein>
    <recommendedName>
        <fullName evidence="1">Helicase XPB/Ssl2 N-terminal domain-containing protein</fullName>
    </recommendedName>
</protein>
<name>A0A5C6X2D7_9DELT</name>
<dbReference type="Pfam" id="PF13625">
    <property type="entry name" value="Helicase_C_3"/>
    <property type="match status" value="1"/>
</dbReference>
<accession>A0A5C6X2D7</accession>